<name>A0A1H0BVE2_ALLAB</name>
<keyword evidence="1" id="KW-0472">Membrane</keyword>
<feature type="transmembrane region" description="Helical" evidence="1">
    <location>
        <begin position="35"/>
        <end position="61"/>
    </location>
</feature>
<keyword evidence="4" id="KW-1185">Reference proteome</keyword>
<keyword evidence="1" id="KW-1133">Transmembrane helix</keyword>
<dbReference type="InterPro" id="IPR005182">
    <property type="entry name" value="YdbS-like_PH"/>
</dbReference>
<dbReference type="Pfam" id="PF03703">
    <property type="entry name" value="bPH_2"/>
    <property type="match status" value="1"/>
</dbReference>
<dbReference type="EMBL" id="LT629701">
    <property type="protein sequence ID" value="SDN49566.1"/>
    <property type="molecule type" value="Genomic_DNA"/>
</dbReference>
<feature type="domain" description="YdbS-like PH" evidence="2">
    <location>
        <begin position="91"/>
        <end position="168"/>
    </location>
</feature>
<keyword evidence="1" id="KW-0812">Transmembrane</keyword>
<dbReference type="Proteomes" id="UP000183376">
    <property type="component" value="Chromosome I"/>
</dbReference>
<dbReference type="PANTHER" id="PTHR34473">
    <property type="entry name" value="UPF0699 TRANSMEMBRANE PROTEIN YDBS"/>
    <property type="match status" value="1"/>
</dbReference>
<dbReference type="STRING" id="211114.SAMN04489726_6866"/>
<sequence>MPGTGPVGQSGRVNTAEPRLRLRLRPPANQVSRKAIGWWAIQAVIEWAVLVGALVAARLLFDWTGGWPTTLLVLAIVFGVVHSAVMPFWRYRVHRWETTEQAVYVQSGWFWLDARVAPVSRVQTVDMKRGPLQQGLGLATVVVTTASAAGPLEIAGLDLDVATRLVDELTVVAEAAQGDAT</sequence>
<organism evidence="3 4">
    <name type="scientific">Allokutzneria albata</name>
    <name type="common">Kibdelosporangium albatum</name>
    <dbReference type="NCBI Taxonomy" id="211114"/>
    <lineage>
        <taxon>Bacteria</taxon>
        <taxon>Bacillati</taxon>
        <taxon>Actinomycetota</taxon>
        <taxon>Actinomycetes</taxon>
        <taxon>Pseudonocardiales</taxon>
        <taxon>Pseudonocardiaceae</taxon>
        <taxon>Allokutzneria</taxon>
    </lineage>
</organism>
<proteinExistence type="predicted"/>
<protein>
    <recommendedName>
        <fullName evidence="2">YdbS-like PH domain-containing protein</fullName>
    </recommendedName>
</protein>
<dbReference type="PANTHER" id="PTHR34473:SF3">
    <property type="entry name" value="TRANSMEMBRANE PROTEIN-RELATED"/>
    <property type="match status" value="1"/>
</dbReference>
<gene>
    <name evidence="3" type="ORF">SAMN04489726_6866</name>
</gene>
<evidence type="ECO:0000256" key="1">
    <source>
        <dbReference type="SAM" id="Phobius"/>
    </source>
</evidence>
<reference evidence="3 4" key="1">
    <citation type="submission" date="2016-10" db="EMBL/GenBank/DDBJ databases">
        <authorList>
            <person name="de Groot N.N."/>
        </authorList>
    </citation>
    <scope>NUCLEOTIDE SEQUENCE [LARGE SCALE GENOMIC DNA]</scope>
    <source>
        <strain evidence="3 4">DSM 44149</strain>
    </source>
</reference>
<evidence type="ECO:0000313" key="3">
    <source>
        <dbReference type="EMBL" id="SDN49566.1"/>
    </source>
</evidence>
<dbReference type="AlphaFoldDB" id="A0A1H0BVE2"/>
<feature type="transmembrane region" description="Helical" evidence="1">
    <location>
        <begin position="67"/>
        <end position="89"/>
    </location>
</feature>
<accession>A0A1H0BVE2</accession>
<evidence type="ECO:0000259" key="2">
    <source>
        <dbReference type="Pfam" id="PF03703"/>
    </source>
</evidence>
<dbReference type="eggNOG" id="COG3402">
    <property type="taxonomic scope" value="Bacteria"/>
</dbReference>
<evidence type="ECO:0000313" key="4">
    <source>
        <dbReference type="Proteomes" id="UP000183376"/>
    </source>
</evidence>